<reference evidence="1 2" key="1">
    <citation type="journal article" date="2009" name="BMC Genomics">
        <title>Comparative genomics of the emerging human pathogen Photorhabdus asymbiotica with the insect pathogen Photorhabdus luminescens.</title>
        <authorList>
            <person name="Wilkinson P."/>
            <person name="Waterfield N.R."/>
            <person name="Crossman L."/>
            <person name="Corton C."/>
            <person name="Sanchez-Contreras M."/>
            <person name="Vlisidou I."/>
            <person name="Barron A."/>
            <person name="Bignell A."/>
            <person name="Clark L."/>
            <person name="Ormond D."/>
            <person name="Mayho M."/>
            <person name="Bason N."/>
            <person name="Smith F."/>
            <person name="Simmonds M."/>
            <person name="Churcher C."/>
            <person name="Harris D."/>
            <person name="Thompson N.R."/>
            <person name="Quail M."/>
            <person name="Parkhill J."/>
            <person name="ffrench-Constant R.H."/>
        </authorList>
    </citation>
    <scope>NUCLEOTIDE SEQUENCE [LARGE SCALE GENOMIC DNA]</scope>
    <source>
        <strain evidence="2">ATCC 43949 / 3105-77</strain>
    </source>
</reference>
<evidence type="ECO:0000313" key="1">
    <source>
        <dbReference type="EMBL" id="CAQ85622.1"/>
    </source>
</evidence>
<dbReference type="EMBL" id="FM162591">
    <property type="protein sequence ID" value="CAQ85622.1"/>
    <property type="molecule type" value="Genomic_DNA"/>
</dbReference>
<dbReference type="Proteomes" id="UP000002747">
    <property type="component" value="Chromosome"/>
</dbReference>
<sequence length="51" mass="6063">MIPSEINIKWIVKVKFMFTHLTMILVDKKTLITHLFQSLYPIDFELQRGGK</sequence>
<accession>C7BKC5</accession>
<protein>
    <submittedName>
        <fullName evidence="1">Uncharacterized protein</fullName>
    </submittedName>
</protein>
<gene>
    <name evidence="1" type="ordered locus">PAU_03534</name>
</gene>
<proteinExistence type="predicted"/>
<name>C7BKC5_PHOAA</name>
<dbReference type="STRING" id="291112.PAU_03534"/>
<organism evidence="1 2">
    <name type="scientific">Photorhabdus asymbiotica subsp. asymbiotica (strain ATCC 43949 / 3105-77)</name>
    <name type="common">Xenorhabdus luminescens (strain 2)</name>
    <dbReference type="NCBI Taxonomy" id="553480"/>
    <lineage>
        <taxon>Bacteria</taxon>
        <taxon>Pseudomonadati</taxon>
        <taxon>Pseudomonadota</taxon>
        <taxon>Gammaproteobacteria</taxon>
        <taxon>Enterobacterales</taxon>
        <taxon>Morganellaceae</taxon>
        <taxon>Photorhabdus</taxon>
    </lineage>
</organism>
<evidence type="ECO:0000313" key="2">
    <source>
        <dbReference type="Proteomes" id="UP000002747"/>
    </source>
</evidence>
<dbReference type="AlphaFoldDB" id="C7BKC5"/>
<dbReference type="KEGG" id="pay:PAU_03534"/>